<keyword evidence="2" id="KW-1133">Transmembrane helix</keyword>
<dbReference type="Pfam" id="PF09992">
    <property type="entry name" value="NAGPA"/>
    <property type="match status" value="1"/>
</dbReference>
<keyword evidence="2" id="KW-0472">Membrane</keyword>
<evidence type="ECO:0000313" key="6">
    <source>
        <dbReference type="Proteomes" id="UP000314223"/>
    </source>
</evidence>
<dbReference type="GO" id="GO:0016787">
    <property type="term" value="F:hydrolase activity"/>
    <property type="evidence" value="ECO:0007669"/>
    <property type="project" value="InterPro"/>
</dbReference>
<feature type="region of interest" description="Disordered" evidence="1">
    <location>
        <begin position="49"/>
        <end position="68"/>
    </location>
</feature>
<feature type="compositionally biased region" description="Low complexity" evidence="1">
    <location>
        <begin position="1188"/>
        <end position="1208"/>
    </location>
</feature>
<feature type="region of interest" description="Disordered" evidence="1">
    <location>
        <begin position="578"/>
        <end position="603"/>
    </location>
</feature>
<dbReference type="Pfam" id="PF00149">
    <property type="entry name" value="Metallophos"/>
    <property type="match status" value="1"/>
</dbReference>
<dbReference type="Proteomes" id="UP000314223">
    <property type="component" value="Unassembled WGS sequence"/>
</dbReference>
<dbReference type="InterPro" id="IPR004843">
    <property type="entry name" value="Calcineurin-like_PHP"/>
</dbReference>
<dbReference type="InterPro" id="IPR029052">
    <property type="entry name" value="Metallo-depent_PP-like"/>
</dbReference>
<sequence>MPSSLHPAWSHRRSHPTGERLFIPAILATLAVLAAHVAPIGTLPGLPGPASTPAHAAAPSEDDLGKDGSALRDVETKRVAPGLDLTNFSRLEDGGWNNGNVLTADLTTDSLSMDVRDTGKVAGAGTTSEIMAGGPEGKKAVAAVNGTFFDINQSWAPIYTSVSREGMRIGSKEAKPALTLEDKKAAVSMLSAAGTLTHDGQETELGGLNNPELSPDTIGVYNEAWGDHTLDRPVGGPDDIAAEVARVTVVDGKVTETSGMVDEAGDPEIPAEGQVLLGRDAGAKTLSELEVGDDVDVEIGPSEDVDMGIAGSHQILADGSVPDLPAGDLEDTEHPRTAVGISKDGSELFVTTIDGRSESSGGMSLEDMGEFFSDIGAYNAVNLDGGGSTTMLARTAGADAPALQNDPSDGKQRTVANALVFYSDAPAEQLADAQIEPELDGQTTVLKGLSRSMRGTGLGENLEPIASSGKFSADGGVKLADSDESNARVTGETTGKGRVSYAVDGHTARQDLDVLGEPVGLWPSARSINLEDAQDSQTVSLTGFDSEGRRSLIETGDIDVDADEGLRVDTDSLGELVVSADSSTAGKGKDSRDDEPTSGNVKLTVGDVTTTIPVTVGTETTEVLDFSDTSAFTDGHDRATGSFTAGEPSPDGKPSIDLTYDFSTSSATRGYYLIPKEPVKLEGNTVAFEMMVRGDGTGAWPRLQVSTPDGTVTNIDGDHITFDGWQKVRFTVPEGLSQPLTLERIRMMETRSAEKYKGDISISDLQAISTPETDDPATSARHDPALLTTGTVADRPQNIAVMSDAQFVATDPDSEAVKGARRTLKEIREAKPDLLVINGDLVDEASPEDFELAKTIIDEEWDESIPYIYVPGNHEIMGGEIDNFEAAFGSPTGERTVGRTKIVTLNSSDGTLNGSDDSQLNMLEDALDEVAERDELTGITVFFHHPPQDPLPSKTSQLGDRREAEELEKKLGEFRKDSGKSAAVINGHVGAFHGSAVEGVSYLINGNSGKDPAGTPATGGFTGWTMLGVDPGVGDVGDDPTTADRVGWLAAETKPRVDSISLEAPGSLALGQSADVAASFTQGERTVPVGWPATAQWGGDGVVVDSGAEVAMQQATGAKVSAQSVKSGAPEAASNVVRVNPATGQITAENPGTATLEVTVNGKTAKATVEVAGEEPPPGPGDDDGSEDSGASADSAGAEDGSDASSTGGEDRSSEGSDDDGASTKASAGADEDSSAGSGSDGASSNASSSASGGSEASGSSDSESDGTSSTASSRSDANADGSSDGNGDLPRTGGPVLLTALLGALLVIGGIIAVRAARARRAGRPAGRQ</sequence>
<evidence type="ECO:0000313" key="5">
    <source>
        <dbReference type="EMBL" id="TNM56750.1"/>
    </source>
</evidence>
<comment type="caution">
    <text evidence="5">The sequence shown here is derived from an EMBL/GenBank/DDBJ whole genome shotgun (WGS) entry which is preliminary data.</text>
</comment>
<proteinExistence type="predicted"/>
<dbReference type="Gene3D" id="3.60.21.10">
    <property type="match status" value="1"/>
</dbReference>
<feature type="transmembrane region" description="Helical" evidence="2">
    <location>
        <begin position="21"/>
        <end position="41"/>
    </location>
</feature>
<feature type="compositionally biased region" description="Low complexity" evidence="1">
    <location>
        <begin position="49"/>
        <end position="59"/>
    </location>
</feature>
<organism evidence="5 6">
    <name type="scientific">Brevibacterium sediminis</name>
    <dbReference type="NCBI Taxonomy" id="1857024"/>
    <lineage>
        <taxon>Bacteria</taxon>
        <taxon>Bacillati</taxon>
        <taxon>Actinomycetota</taxon>
        <taxon>Actinomycetes</taxon>
        <taxon>Micrococcales</taxon>
        <taxon>Brevibacteriaceae</taxon>
        <taxon>Brevibacterium</taxon>
    </lineage>
</organism>
<gene>
    <name evidence="5" type="ORF">FHQ09_03975</name>
</gene>
<feature type="domain" description="Calcineurin-like phosphoesterase" evidence="3">
    <location>
        <begin position="799"/>
        <end position="988"/>
    </location>
</feature>
<feature type="compositionally biased region" description="Low complexity" evidence="1">
    <location>
        <begin position="1223"/>
        <end position="1281"/>
    </location>
</feature>
<evidence type="ECO:0000259" key="4">
    <source>
        <dbReference type="Pfam" id="PF09992"/>
    </source>
</evidence>
<dbReference type="RefSeq" id="WP_139467556.1">
    <property type="nucleotide sequence ID" value="NZ_VDMQ01000002.1"/>
</dbReference>
<dbReference type="EMBL" id="VDMQ01000002">
    <property type="protein sequence ID" value="TNM56750.1"/>
    <property type="molecule type" value="Genomic_DNA"/>
</dbReference>
<evidence type="ECO:0008006" key="7">
    <source>
        <dbReference type="Google" id="ProtNLM"/>
    </source>
</evidence>
<evidence type="ECO:0000256" key="2">
    <source>
        <dbReference type="SAM" id="Phobius"/>
    </source>
</evidence>
<evidence type="ECO:0000259" key="3">
    <source>
        <dbReference type="Pfam" id="PF00149"/>
    </source>
</evidence>
<reference evidence="5 6" key="1">
    <citation type="submission" date="2019-06" db="EMBL/GenBank/DDBJ databases">
        <authorList>
            <person name="Mardanova A.M."/>
            <person name="Pudova D.S."/>
            <person name="Shagimardanova E.I."/>
            <person name="Gogoleva N.E."/>
            <person name="Lutfullin M.T."/>
            <person name="Hadieva G.F."/>
            <person name="Sharipova M.R."/>
        </authorList>
    </citation>
    <scope>NUCLEOTIDE SEQUENCE [LARGE SCALE GENOMIC DNA]</scope>
    <source>
        <strain evidence="5 6">MG-1</strain>
    </source>
</reference>
<dbReference type="InterPro" id="IPR018711">
    <property type="entry name" value="NAGPA"/>
</dbReference>
<accession>A0A5C4X4B1</accession>
<dbReference type="SUPFAM" id="SSF56300">
    <property type="entry name" value="Metallo-dependent phosphatases"/>
    <property type="match status" value="1"/>
</dbReference>
<feature type="domain" description="Phosphodiester glycosidase" evidence="4">
    <location>
        <begin position="247"/>
        <end position="422"/>
    </location>
</feature>
<dbReference type="PANTHER" id="PTHR40446:SF2">
    <property type="entry name" value="N-ACETYLGLUCOSAMINE-1-PHOSPHODIESTER ALPHA-N-ACETYLGLUCOSAMINIDASE"/>
    <property type="match status" value="1"/>
</dbReference>
<feature type="region of interest" description="Disordered" evidence="1">
    <location>
        <begin position="1168"/>
        <end position="1296"/>
    </location>
</feature>
<evidence type="ECO:0000256" key="1">
    <source>
        <dbReference type="SAM" id="MobiDB-lite"/>
    </source>
</evidence>
<protein>
    <recommendedName>
        <fullName evidence="7">Metallophosphoesterase</fullName>
    </recommendedName>
</protein>
<feature type="transmembrane region" description="Helical" evidence="2">
    <location>
        <begin position="1297"/>
        <end position="1315"/>
    </location>
</feature>
<keyword evidence="2" id="KW-0812">Transmembrane</keyword>
<name>A0A5C4X4B1_9MICO</name>
<dbReference type="PANTHER" id="PTHR40446">
    <property type="entry name" value="N-ACETYLGLUCOSAMINE-1-PHOSPHODIESTER ALPHA-N-ACETYLGLUCOSAMINIDASE"/>
    <property type="match status" value="1"/>
</dbReference>